<protein>
    <submittedName>
        <fullName evidence="1">Uncharacterized protein</fullName>
    </submittedName>
</protein>
<organism evidence="1">
    <name type="scientific">Anguilla anguilla</name>
    <name type="common">European freshwater eel</name>
    <name type="synonym">Muraena anguilla</name>
    <dbReference type="NCBI Taxonomy" id="7936"/>
    <lineage>
        <taxon>Eukaryota</taxon>
        <taxon>Metazoa</taxon>
        <taxon>Chordata</taxon>
        <taxon>Craniata</taxon>
        <taxon>Vertebrata</taxon>
        <taxon>Euteleostomi</taxon>
        <taxon>Actinopterygii</taxon>
        <taxon>Neopterygii</taxon>
        <taxon>Teleostei</taxon>
        <taxon>Anguilliformes</taxon>
        <taxon>Anguillidae</taxon>
        <taxon>Anguilla</taxon>
    </lineage>
</organism>
<reference evidence="1" key="1">
    <citation type="submission" date="2014-11" db="EMBL/GenBank/DDBJ databases">
        <authorList>
            <person name="Amaro Gonzalez C."/>
        </authorList>
    </citation>
    <scope>NUCLEOTIDE SEQUENCE</scope>
</reference>
<name>A0A0E9RXH1_ANGAN</name>
<reference evidence="1" key="2">
    <citation type="journal article" date="2015" name="Fish Shellfish Immunol.">
        <title>Early steps in the European eel (Anguilla anguilla)-Vibrio vulnificus interaction in the gills: Role of the RtxA13 toxin.</title>
        <authorList>
            <person name="Callol A."/>
            <person name="Pajuelo D."/>
            <person name="Ebbesson L."/>
            <person name="Teles M."/>
            <person name="MacKenzie S."/>
            <person name="Amaro C."/>
        </authorList>
    </citation>
    <scope>NUCLEOTIDE SEQUENCE</scope>
</reference>
<evidence type="ECO:0000313" key="1">
    <source>
        <dbReference type="EMBL" id="JAH33836.1"/>
    </source>
</evidence>
<sequence>MSVYSGAVLKV</sequence>
<accession>A0A0E9RXH1</accession>
<dbReference type="EMBL" id="GBXM01074741">
    <property type="protein sequence ID" value="JAH33836.1"/>
    <property type="molecule type" value="Transcribed_RNA"/>
</dbReference>
<proteinExistence type="predicted"/>